<organism evidence="1 2">
    <name type="scientific">Helicobacter pylori Hp A-9</name>
    <dbReference type="NCBI Taxonomy" id="992034"/>
    <lineage>
        <taxon>Bacteria</taxon>
        <taxon>Pseudomonadati</taxon>
        <taxon>Campylobacterota</taxon>
        <taxon>Epsilonproteobacteria</taxon>
        <taxon>Campylobacterales</taxon>
        <taxon>Helicobacteraceae</taxon>
        <taxon>Helicobacter</taxon>
    </lineage>
</organism>
<evidence type="ECO:0000313" key="2">
    <source>
        <dbReference type="Proteomes" id="UP000005483"/>
    </source>
</evidence>
<name>J0JYJ1_HELPX</name>
<protein>
    <submittedName>
        <fullName evidence="1">Uncharacterized protein</fullName>
    </submittedName>
</protein>
<proteinExistence type="predicted"/>
<comment type="caution">
    <text evidence="1">The sequence shown here is derived from an EMBL/GenBank/DDBJ whole genome shotgun (WGS) entry which is preliminary data.</text>
</comment>
<sequence>MGLKSLNCSFGAFLWGINIKIRFKYKAISHQHPMRTKPF</sequence>
<dbReference type="Proteomes" id="UP000005483">
    <property type="component" value="Unassembled WGS sequence"/>
</dbReference>
<reference evidence="1 2" key="1">
    <citation type="submission" date="2012-04" db="EMBL/GenBank/DDBJ databases">
        <title>Genome sequence of Helicobacter pylori Hp A-9.</title>
        <authorList>
            <person name="Blanchard T.G."/>
            <person name="Czinn S.J."/>
            <person name="McCracken C."/>
            <person name="Abolude K."/>
            <person name="Maroo A."/>
            <person name="Santana-Cruz I."/>
            <person name="Tallon L.J."/>
            <person name="Ficke F.W.F."/>
        </authorList>
    </citation>
    <scope>NUCLEOTIDE SEQUENCE [LARGE SCALE GENOMIC DNA]</scope>
    <source>
        <strain evidence="1 2">Hp A-9</strain>
    </source>
</reference>
<evidence type="ECO:0000313" key="1">
    <source>
        <dbReference type="EMBL" id="EJB43197.1"/>
    </source>
</evidence>
<dbReference type="AlphaFoldDB" id="J0JYJ1"/>
<accession>J0JYJ1</accession>
<dbReference type="PATRIC" id="fig|992034.3.peg.1074"/>
<gene>
    <name evidence="1" type="ORF">HPHPA9_1120</name>
</gene>
<dbReference type="EMBL" id="AKOC01000012">
    <property type="protein sequence ID" value="EJB43197.1"/>
    <property type="molecule type" value="Genomic_DNA"/>
</dbReference>